<keyword evidence="5" id="KW-0808">Transferase</keyword>
<gene>
    <name evidence="14" type="ORF">ONB1V03_LOCUS4250</name>
</gene>
<evidence type="ECO:0000256" key="4">
    <source>
        <dbReference type="ARBA" id="ARBA00022516"/>
    </source>
</evidence>
<dbReference type="PANTHER" id="PTHR47170:SF2">
    <property type="entry name" value="MALONYL-COA:ACP TRANSACYLASE (MAT) DOMAIN-CONTAINING PROTEIN"/>
    <property type="match status" value="1"/>
</dbReference>
<dbReference type="FunFam" id="3.30.70.250:FF:000005">
    <property type="entry name" value="Malonyl-CoA-acyl carrier protein transacylase, mitochondrial"/>
    <property type="match status" value="1"/>
</dbReference>
<dbReference type="PANTHER" id="PTHR47170">
    <property type="entry name" value="MALONYL-COA ACP TRANSACYLASE, ACP-BINDING"/>
    <property type="match status" value="1"/>
</dbReference>
<name>A0A7R9LL22_9ACAR</name>
<dbReference type="EMBL" id="OC916256">
    <property type="protein sequence ID" value="CAD7643659.1"/>
    <property type="molecule type" value="Genomic_DNA"/>
</dbReference>
<sequence>YRSIALLANHRLLSTEDKTKEDAIDAKRSESAEPIESTFESIHKVLKDKSLSQLLSEASNEVQAIGSNTEDVTQWQVKQATATRDQTRHSVRPKTAPEDTTVVLFPGQGSQFVGMGYKVIDSPHVQHMFTIAKQILGYDLLDVCLNGPIEQLNRTQYSQPAIYVTSLAAVERLRETGSGDVESCVATAGFSVGELAALVFAGALSFEDGLRLVKIRAEAMQYATELVPSAMMTVFFNADARINFACNAAKEWCLRKEIEPEYAVCSVANYLFPHCKVIAGHEEAISFLQMNAKDFGIKRTKRLPVSGAFHTSLMAPAREVMREALKQIKLEVPLIPVHSNVDARVYNDVDSIRKKLAKQIVSAVRWEQILHTIYERPKDTKCPKTFECGPGNSLLSTLSMVHGIARKNARHIPV</sequence>
<feature type="non-terminal residue" evidence="14">
    <location>
        <position position="1"/>
    </location>
</feature>
<keyword evidence="9" id="KW-0496">Mitochondrion</keyword>
<dbReference type="SUPFAM" id="SSF55048">
    <property type="entry name" value="Probable ACP-binding domain of malonyl-CoA ACP transacylase"/>
    <property type="match status" value="1"/>
</dbReference>
<keyword evidence="4" id="KW-0444">Lipid biosynthesis</keyword>
<dbReference type="InterPro" id="IPR014043">
    <property type="entry name" value="Acyl_transferase_dom"/>
</dbReference>
<dbReference type="Proteomes" id="UP000728032">
    <property type="component" value="Unassembled WGS sequence"/>
</dbReference>
<evidence type="ECO:0000256" key="10">
    <source>
        <dbReference type="ARBA" id="ARBA00023160"/>
    </source>
</evidence>
<evidence type="ECO:0000256" key="9">
    <source>
        <dbReference type="ARBA" id="ARBA00023128"/>
    </source>
</evidence>
<keyword evidence="8" id="KW-0443">Lipid metabolism</keyword>
<dbReference type="InterPro" id="IPR016035">
    <property type="entry name" value="Acyl_Trfase/lysoPLipase"/>
</dbReference>
<evidence type="ECO:0000256" key="11">
    <source>
        <dbReference type="ARBA" id="ARBA00061523"/>
    </source>
</evidence>
<dbReference type="EC" id="2.3.1.39" evidence="3"/>
<dbReference type="GO" id="GO:0005739">
    <property type="term" value="C:mitochondrion"/>
    <property type="evidence" value="ECO:0007669"/>
    <property type="project" value="UniProtKB-SubCell"/>
</dbReference>
<dbReference type="InterPro" id="IPR016036">
    <property type="entry name" value="Malonyl_transacylase_ACP-bd"/>
</dbReference>
<dbReference type="EMBL" id="CAJPVJ010001431">
    <property type="protein sequence ID" value="CAG2164701.1"/>
    <property type="molecule type" value="Genomic_DNA"/>
</dbReference>
<dbReference type="UniPathway" id="UPA00094"/>
<evidence type="ECO:0000256" key="3">
    <source>
        <dbReference type="ARBA" id="ARBA00013258"/>
    </source>
</evidence>
<evidence type="ECO:0000256" key="8">
    <source>
        <dbReference type="ARBA" id="ARBA00023098"/>
    </source>
</evidence>
<evidence type="ECO:0000256" key="2">
    <source>
        <dbReference type="ARBA" id="ARBA00005194"/>
    </source>
</evidence>
<dbReference type="SMART" id="SM00827">
    <property type="entry name" value="PKS_AT"/>
    <property type="match status" value="1"/>
</dbReference>
<evidence type="ECO:0000256" key="7">
    <source>
        <dbReference type="ARBA" id="ARBA00022946"/>
    </source>
</evidence>
<dbReference type="GO" id="GO:0006633">
    <property type="term" value="P:fatty acid biosynthetic process"/>
    <property type="evidence" value="ECO:0007669"/>
    <property type="project" value="UniProtKB-UniPathway"/>
</dbReference>
<reference evidence="14" key="1">
    <citation type="submission" date="2020-11" db="EMBL/GenBank/DDBJ databases">
        <authorList>
            <person name="Tran Van P."/>
        </authorList>
    </citation>
    <scope>NUCLEOTIDE SEQUENCE</scope>
</reference>
<evidence type="ECO:0000313" key="14">
    <source>
        <dbReference type="EMBL" id="CAD7643659.1"/>
    </source>
</evidence>
<comment type="pathway">
    <text evidence="2">Lipid metabolism; fatty acid biosynthesis.</text>
</comment>
<proteinExistence type="inferred from homology"/>
<evidence type="ECO:0000256" key="12">
    <source>
        <dbReference type="ARBA" id="ARBA00077751"/>
    </source>
</evidence>
<dbReference type="SUPFAM" id="SSF52151">
    <property type="entry name" value="FabD/lysophospholipase-like"/>
    <property type="match status" value="1"/>
</dbReference>
<dbReference type="Gene3D" id="3.30.70.250">
    <property type="entry name" value="Malonyl-CoA ACP transacylase, ACP-binding"/>
    <property type="match status" value="1"/>
</dbReference>
<dbReference type="InterPro" id="IPR052760">
    <property type="entry name" value="Mitochondrial_malonyltrans"/>
</dbReference>
<evidence type="ECO:0000259" key="13">
    <source>
        <dbReference type="SMART" id="SM00827"/>
    </source>
</evidence>
<keyword evidence="15" id="KW-1185">Reference proteome</keyword>
<keyword evidence="10" id="KW-0275">Fatty acid biosynthesis</keyword>
<evidence type="ECO:0000256" key="6">
    <source>
        <dbReference type="ARBA" id="ARBA00022832"/>
    </source>
</evidence>
<evidence type="ECO:0000313" key="15">
    <source>
        <dbReference type="Proteomes" id="UP000728032"/>
    </source>
</evidence>
<dbReference type="GO" id="GO:0004314">
    <property type="term" value="F:[acyl-carrier-protein] S-malonyltransferase activity"/>
    <property type="evidence" value="ECO:0007669"/>
    <property type="project" value="UniProtKB-EC"/>
</dbReference>
<evidence type="ECO:0000256" key="1">
    <source>
        <dbReference type="ARBA" id="ARBA00004173"/>
    </source>
</evidence>
<feature type="domain" description="Malonyl-CoA:ACP transacylase (MAT)" evidence="13">
    <location>
        <begin position="104"/>
        <end position="409"/>
    </location>
</feature>
<keyword evidence="7" id="KW-0809">Transit peptide</keyword>
<protein>
    <recommendedName>
        <fullName evidence="3">[acyl-carrier-protein] S-malonyltransferase</fullName>
        <ecNumber evidence="3">2.3.1.39</ecNumber>
    </recommendedName>
    <alternativeName>
        <fullName evidence="12">[Acyl-carrier-protein] malonyltransferase</fullName>
    </alternativeName>
</protein>
<dbReference type="Gene3D" id="3.40.366.10">
    <property type="entry name" value="Malonyl-Coenzyme A Acyl Carrier Protein, domain 2"/>
    <property type="match status" value="1"/>
</dbReference>
<dbReference type="AlphaFoldDB" id="A0A7R9LL22"/>
<comment type="similarity">
    <text evidence="11">Belongs to the type II malonyltransferase family.</text>
</comment>
<accession>A0A7R9LL22</accession>
<evidence type="ECO:0000256" key="5">
    <source>
        <dbReference type="ARBA" id="ARBA00022679"/>
    </source>
</evidence>
<comment type="subcellular location">
    <subcellularLocation>
        <location evidence="1">Mitochondrion</location>
    </subcellularLocation>
</comment>
<dbReference type="OrthoDB" id="541883at2759"/>
<keyword evidence="6" id="KW-0276">Fatty acid metabolism</keyword>
<dbReference type="InterPro" id="IPR001227">
    <property type="entry name" value="Ac_transferase_dom_sf"/>
</dbReference>
<dbReference type="Pfam" id="PF00698">
    <property type="entry name" value="Acyl_transf_1"/>
    <property type="match status" value="1"/>
</dbReference>
<organism evidence="14">
    <name type="scientific">Oppiella nova</name>
    <dbReference type="NCBI Taxonomy" id="334625"/>
    <lineage>
        <taxon>Eukaryota</taxon>
        <taxon>Metazoa</taxon>
        <taxon>Ecdysozoa</taxon>
        <taxon>Arthropoda</taxon>
        <taxon>Chelicerata</taxon>
        <taxon>Arachnida</taxon>
        <taxon>Acari</taxon>
        <taxon>Acariformes</taxon>
        <taxon>Sarcoptiformes</taxon>
        <taxon>Oribatida</taxon>
        <taxon>Brachypylina</taxon>
        <taxon>Oppioidea</taxon>
        <taxon>Oppiidae</taxon>
        <taxon>Oppiella</taxon>
    </lineage>
</organism>